<accession>A0ABN9VRM4</accession>
<keyword evidence="3" id="KW-1185">Reference proteome</keyword>
<reference evidence="2" key="1">
    <citation type="submission" date="2023-10" db="EMBL/GenBank/DDBJ databases">
        <authorList>
            <person name="Chen Y."/>
            <person name="Shah S."/>
            <person name="Dougan E. K."/>
            <person name="Thang M."/>
            <person name="Chan C."/>
        </authorList>
    </citation>
    <scope>NUCLEOTIDE SEQUENCE [LARGE SCALE GENOMIC DNA]</scope>
</reference>
<name>A0ABN9VRM4_9DINO</name>
<dbReference type="Proteomes" id="UP001189429">
    <property type="component" value="Unassembled WGS sequence"/>
</dbReference>
<evidence type="ECO:0000313" key="2">
    <source>
        <dbReference type="EMBL" id="CAK0875598.1"/>
    </source>
</evidence>
<organism evidence="2 3">
    <name type="scientific">Prorocentrum cordatum</name>
    <dbReference type="NCBI Taxonomy" id="2364126"/>
    <lineage>
        <taxon>Eukaryota</taxon>
        <taxon>Sar</taxon>
        <taxon>Alveolata</taxon>
        <taxon>Dinophyceae</taxon>
        <taxon>Prorocentrales</taxon>
        <taxon>Prorocentraceae</taxon>
        <taxon>Prorocentrum</taxon>
    </lineage>
</organism>
<dbReference type="EMBL" id="CAUYUJ010017533">
    <property type="protein sequence ID" value="CAK0875598.1"/>
    <property type="molecule type" value="Genomic_DNA"/>
</dbReference>
<comment type="caution">
    <text evidence="2">The sequence shown here is derived from an EMBL/GenBank/DDBJ whole genome shotgun (WGS) entry which is preliminary data.</text>
</comment>
<gene>
    <name evidence="2" type="ORF">PCOR1329_LOCUS60226</name>
</gene>
<feature type="non-terminal residue" evidence="2">
    <location>
        <position position="752"/>
    </location>
</feature>
<protein>
    <submittedName>
        <fullName evidence="2">Uncharacterized protein</fullName>
    </submittedName>
</protein>
<feature type="non-terminal residue" evidence="2">
    <location>
        <position position="1"/>
    </location>
</feature>
<proteinExistence type="predicted"/>
<evidence type="ECO:0000256" key="1">
    <source>
        <dbReference type="SAM" id="MobiDB-lite"/>
    </source>
</evidence>
<evidence type="ECO:0000313" key="3">
    <source>
        <dbReference type="Proteomes" id="UP001189429"/>
    </source>
</evidence>
<feature type="region of interest" description="Disordered" evidence="1">
    <location>
        <begin position="93"/>
        <end position="144"/>
    </location>
</feature>
<sequence length="752" mass="81909">IGLKLVRLKKKGSTKTQDYYISRFRKHVVPVLDVVRSFGIKSATKVLNGKKSFEAQGDVMFDHLATDLLKSCDLFNLQAVQTVEDLVENATAEMPPDELPEGEMGEKGGSDSDAAPGAPEGSGLGLTVPGSNRKSDAASGMARQGAVESRVESLVDENVFIGAAPPKGAADYWIWKSPLGAIAENTIAIGSQEKQIDILLPKLDDNDRNRLKTHKLHMHRAKQFREGNVQSSSAMELKVEADKLQKAGIQWMKMTLIRLCVAHADVDLTDFTNHDLPVAQRTASLQKALQRLQLHRGPEEIGDFQITDPLMRRLPISDAAAASTFQATFFKGHLCSWTGQGEAGAQNIVLFRDAFNLVNAIGNLQDAFKDETMDDVVELDLASERSACSPTLWELVGHAIKSSVDWSRKLEDVKANVENLKKVAPIVAAASTAMSAMGSPTVEAAEQLYGRAKDLPDIHAKAKGAADSFEITLKTKATTLISKLVDGLPEFSKQLIECCIDVSSITPLQKKLDTVLTAFQSHRHQAGVSENMKSYTLGDENDAKELSKLLISFDVSKLDKVGREAALALFMRIIAQAPCTDFKVKDIEFEMELLRAMVSAVPAARTKDCSIVSQIISCASKSLAIVGLLGEQLQSIAEDASVPDESAVVQRLVELDRELLLSNPLINKAVDDDMSALFDKAKFALKDARAQRQQVSQRLCHGALAVYADAQDKLINSVDKESSWQEFVAAANDGGKSWEDVRRVAGDAISKW</sequence>